<sequence length="468" mass="48872">MDLPDLLHSLRRRWPIAVAGLVLGTTAGCAALVLSTPTYDATARLYVTVASSETGSATDLVQGGNAAEQRVRSYVDIITTPRVLQPAIDELDLDTSAQDLARRVRAASPNDTVLLTLTVNDTSAKRAAATANAISASFTTLVADDLEQAGAGGTNPVSISTVQPALPPEDRASPQISRTLLLGIAGGAAVGVLGALLRDLLDTRIRGRAEVESVTDRPVLGTVPRSKDLERAPVFIQGNLRSAFAESFRALRTNLRFLGSTGTGRVFVITSANANEGKTTTAVNLAAALMEGGARVAIVDCDLRRPAVGARLDLDDHAGLTDVLIGRAELDDVLQPWGDTGRVLLSGPIPPNPADLLASTGMAEILAELAADNDYVIVDTPPLLPVTDAAILATSTAGAIVVTAAAKSRTNELRDALAILERANAHTLGIAISMVKTPSQQYGYSYHGDAPELTKDDLHPVRGVRVAD</sequence>
<evidence type="ECO:0000256" key="10">
    <source>
        <dbReference type="ARBA" id="ARBA00022741"/>
    </source>
</evidence>
<dbReference type="Pfam" id="PF02706">
    <property type="entry name" value="Wzz"/>
    <property type="match status" value="1"/>
</dbReference>
<feature type="transmembrane region" description="Helical" evidence="17">
    <location>
        <begin position="179"/>
        <end position="197"/>
    </location>
</feature>
<evidence type="ECO:0000256" key="2">
    <source>
        <dbReference type="ARBA" id="ARBA00006683"/>
    </source>
</evidence>
<name>A0ABP4KA12_9MICO</name>
<organism evidence="20 21">
    <name type="scientific">Curtobacterium herbarum</name>
    <dbReference type="NCBI Taxonomy" id="150122"/>
    <lineage>
        <taxon>Bacteria</taxon>
        <taxon>Bacillati</taxon>
        <taxon>Actinomycetota</taxon>
        <taxon>Actinomycetes</taxon>
        <taxon>Micrococcales</taxon>
        <taxon>Microbacteriaceae</taxon>
        <taxon>Curtobacterium</taxon>
    </lineage>
</organism>
<dbReference type="InterPro" id="IPR003856">
    <property type="entry name" value="LPS_length_determ_N"/>
</dbReference>
<dbReference type="Proteomes" id="UP001501742">
    <property type="component" value="Unassembled WGS sequence"/>
</dbReference>
<dbReference type="PANTHER" id="PTHR32309:SF13">
    <property type="entry name" value="FERRIC ENTEROBACTIN TRANSPORT PROTEIN FEPE"/>
    <property type="match status" value="1"/>
</dbReference>
<feature type="domain" description="AAA" evidence="19">
    <location>
        <begin position="276"/>
        <end position="404"/>
    </location>
</feature>
<evidence type="ECO:0000256" key="6">
    <source>
        <dbReference type="ARBA" id="ARBA00022475"/>
    </source>
</evidence>
<comment type="similarity">
    <text evidence="2">Belongs to the CpsC/CapA family.</text>
</comment>
<proteinExistence type="inferred from homology"/>
<comment type="similarity">
    <text evidence="3">Belongs to the CpsD/CapB family.</text>
</comment>
<keyword evidence="13 17" id="KW-1133">Transmembrane helix</keyword>
<keyword evidence="21" id="KW-1185">Reference proteome</keyword>
<evidence type="ECO:0000256" key="9">
    <source>
        <dbReference type="ARBA" id="ARBA00022692"/>
    </source>
</evidence>
<dbReference type="InterPro" id="IPR025669">
    <property type="entry name" value="AAA_dom"/>
</dbReference>
<keyword evidence="8" id="KW-0808">Transferase</keyword>
<evidence type="ECO:0000256" key="15">
    <source>
        <dbReference type="ARBA" id="ARBA00023137"/>
    </source>
</evidence>
<evidence type="ECO:0000313" key="20">
    <source>
        <dbReference type="EMBL" id="GAA1494234.1"/>
    </source>
</evidence>
<keyword evidence="14 17" id="KW-0472">Membrane</keyword>
<dbReference type="RefSeq" id="WP_204609678.1">
    <property type="nucleotide sequence ID" value="NZ_BAAAJX010000015.1"/>
</dbReference>
<evidence type="ECO:0000256" key="16">
    <source>
        <dbReference type="ARBA" id="ARBA00051245"/>
    </source>
</evidence>
<dbReference type="CDD" id="cd05387">
    <property type="entry name" value="BY-kinase"/>
    <property type="match status" value="1"/>
</dbReference>
<evidence type="ECO:0000256" key="11">
    <source>
        <dbReference type="ARBA" id="ARBA00022777"/>
    </source>
</evidence>
<evidence type="ECO:0000256" key="5">
    <source>
        <dbReference type="ARBA" id="ARBA00011903"/>
    </source>
</evidence>
<evidence type="ECO:0000313" key="21">
    <source>
        <dbReference type="Proteomes" id="UP001501742"/>
    </source>
</evidence>
<dbReference type="EMBL" id="BAAAJX010000015">
    <property type="protein sequence ID" value="GAA1494234.1"/>
    <property type="molecule type" value="Genomic_DNA"/>
</dbReference>
<feature type="domain" description="Polysaccharide chain length determinant N-terminal" evidence="18">
    <location>
        <begin position="1"/>
        <end position="91"/>
    </location>
</feature>
<dbReference type="Gene3D" id="3.40.50.300">
    <property type="entry name" value="P-loop containing nucleotide triphosphate hydrolases"/>
    <property type="match status" value="1"/>
</dbReference>
<dbReference type="SUPFAM" id="SSF52540">
    <property type="entry name" value="P-loop containing nucleoside triphosphate hydrolases"/>
    <property type="match status" value="1"/>
</dbReference>
<dbReference type="PANTHER" id="PTHR32309">
    <property type="entry name" value="TYROSINE-PROTEIN KINASE"/>
    <property type="match status" value="1"/>
</dbReference>
<protein>
    <recommendedName>
        <fullName evidence="5">non-specific protein-tyrosine kinase</fullName>
        <ecNumber evidence="5">2.7.10.2</ecNumber>
    </recommendedName>
</protein>
<dbReference type="Pfam" id="PF13614">
    <property type="entry name" value="AAA_31"/>
    <property type="match status" value="1"/>
</dbReference>
<evidence type="ECO:0000256" key="8">
    <source>
        <dbReference type="ARBA" id="ARBA00022679"/>
    </source>
</evidence>
<keyword evidence="7" id="KW-0997">Cell inner membrane</keyword>
<accession>A0ABP4KA12</accession>
<gene>
    <name evidence="20" type="ORF">GCM10009627_25800</name>
</gene>
<keyword evidence="6" id="KW-1003">Cell membrane</keyword>
<comment type="similarity">
    <text evidence="4">Belongs to the etk/wzc family.</text>
</comment>
<keyword evidence="11" id="KW-0418">Kinase</keyword>
<evidence type="ECO:0000256" key="1">
    <source>
        <dbReference type="ARBA" id="ARBA00004429"/>
    </source>
</evidence>
<evidence type="ECO:0000256" key="4">
    <source>
        <dbReference type="ARBA" id="ARBA00008883"/>
    </source>
</evidence>
<evidence type="ECO:0000256" key="3">
    <source>
        <dbReference type="ARBA" id="ARBA00007316"/>
    </source>
</evidence>
<keyword evidence="12" id="KW-0067">ATP-binding</keyword>
<comment type="caution">
    <text evidence="20">The sequence shown here is derived from an EMBL/GenBank/DDBJ whole genome shotgun (WGS) entry which is preliminary data.</text>
</comment>
<evidence type="ECO:0000256" key="14">
    <source>
        <dbReference type="ARBA" id="ARBA00023136"/>
    </source>
</evidence>
<dbReference type="InterPro" id="IPR050445">
    <property type="entry name" value="Bact_polysacc_biosynth/exp"/>
</dbReference>
<dbReference type="InterPro" id="IPR005702">
    <property type="entry name" value="Wzc-like_C"/>
</dbReference>
<keyword evidence="15" id="KW-0829">Tyrosine-protein kinase</keyword>
<evidence type="ECO:0000256" key="7">
    <source>
        <dbReference type="ARBA" id="ARBA00022519"/>
    </source>
</evidence>
<keyword evidence="10" id="KW-0547">Nucleotide-binding</keyword>
<evidence type="ECO:0000256" key="12">
    <source>
        <dbReference type="ARBA" id="ARBA00022840"/>
    </source>
</evidence>
<comment type="subcellular location">
    <subcellularLocation>
        <location evidence="1">Cell inner membrane</location>
        <topology evidence="1">Multi-pass membrane protein</topology>
    </subcellularLocation>
</comment>
<reference evidence="21" key="1">
    <citation type="journal article" date="2019" name="Int. J. Syst. Evol. Microbiol.">
        <title>The Global Catalogue of Microorganisms (GCM) 10K type strain sequencing project: providing services to taxonomists for standard genome sequencing and annotation.</title>
        <authorList>
            <consortium name="The Broad Institute Genomics Platform"/>
            <consortium name="The Broad Institute Genome Sequencing Center for Infectious Disease"/>
            <person name="Wu L."/>
            <person name="Ma J."/>
        </authorList>
    </citation>
    <scope>NUCLEOTIDE SEQUENCE [LARGE SCALE GENOMIC DNA]</scope>
    <source>
        <strain evidence="21">JCM 12140</strain>
    </source>
</reference>
<feature type="transmembrane region" description="Helical" evidence="17">
    <location>
        <begin position="14"/>
        <end position="34"/>
    </location>
</feature>
<dbReference type="NCBIfam" id="TIGR01007">
    <property type="entry name" value="eps_fam"/>
    <property type="match status" value="1"/>
</dbReference>
<comment type="catalytic activity">
    <reaction evidence="16">
        <text>L-tyrosyl-[protein] + ATP = O-phospho-L-tyrosyl-[protein] + ADP + H(+)</text>
        <dbReference type="Rhea" id="RHEA:10596"/>
        <dbReference type="Rhea" id="RHEA-COMP:10136"/>
        <dbReference type="Rhea" id="RHEA-COMP:20101"/>
        <dbReference type="ChEBI" id="CHEBI:15378"/>
        <dbReference type="ChEBI" id="CHEBI:30616"/>
        <dbReference type="ChEBI" id="CHEBI:46858"/>
        <dbReference type="ChEBI" id="CHEBI:61978"/>
        <dbReference type="ChEBI" id="CHEBI:456216"/>
        <dbReference type="EC" id="2.7.10.2"/>
    </reaction>
</comment>
<evidence type="ECO:0000259" key="18">
    <source>
        <dbReference type="Pfam" id="PF02706"/>
    </source>
</evidence>
<evidence type="ECO:0000256" key="17">
    <source>
        <dbReference type="SAM" id="Phobius"/>
    </source>
</evidence>
<evidence type="ECO:0000259" key="19">
    <source>
        <dbReference type="Pfam" id="PF13614"/>
    </source>
</evidence>
<dbReference type="InterPro" id="IPR027417">
    <property type="entry name" value="P-loop_NTPase"/>
</dbReference>
<evidence type="ECO:0000256" key="13">
    <source>
        <dbReference type="ARBA" id="ARBA00022989"/>
    </source>
</evidence>
<dbReference type="EC" id="2.7.10.2" evidence="5"/>
<keyword evidence="9 17" id="KW-0812">Transmembrane</keyword>